<reference evidence="2" key="1">
    <citation type="journal article" date="2019" name="Int. J. Syst. Evol. Microbiol.">
        <title>The Global Catalogue of Microorganisms (GCM) 10K type strain sequencing project: providing services to taxonomists for standard genome sequencing and annotation.</title>
        <authorList>
            <consortium name="The Broad Institute Genomics Platform"/>
            <consortium name="The Broad Institute Genome Sequencing Center for Infectious Disease"/>
            <person name="Wu L."/>
            <person name="Ma J."/>
        </authorList>
    </citation>
    <scope>NUCLEOTIDE SEQUENCE [LARGE SCALE GENOMIC DNA]</scope>
    <source>
        <strain evidence="2">TISTR 1535</strain>
    </source>
</reference>
<dbReference type="RefSeq" id="WP_382393244.1">
    <property type="nucleotide sequence ID" value="NZ_JBHUNA010000020.1"/>
</dbReference>
<protein>
    <submittedName>
        <fullName evidence="1">Uncharacterized protein</fullName>
    </submittedName>
</protein>
<accession>A0ABW5V8Y1</accession>
<sequence>MTAIMIYASSDQTDFIVSFGDKIMVSHTFYEVTNGTIDNELLRTFYHSLDKRHADRFTVPD</sequence>
<dbReference type="Proteomes" id="UP001597502">
    <property type="component" value="Unassembled WGS sequence"/>
</dbReference>
<gene>
    <name evidence="1" type="ORF">ACFSUO_08930</name>
</gene>
<evidence type="ECO:0000313" key="1">
    <source>
        <dbReference type="EMBL" id="MFD2761092.1"/>
    </source>
</evidence>
<keyword evidence="2" id="KW-1185">Reference proteome</keyword>
<proteinExistence type="predicted"/>
<evidence type="ECO:0000313" key="2">
    <source>
        <dbReference type="Proteomes" id="UP001597502"/>
    </source>
</evidence>
<name>A0ABW5V8Y1_9BACI</name>
<dbReference type="EMBL" id="JBHUNA010000020">
    <property type="protein sequence ID" value="MFD2761092.1"/>
    <property type="molecule type" value="Genomic_DNA"/>
</dbReference>
<comment type="caution">
    <text evidence="1">The sequence shown here is derived from an EMBL/GenBank/DDBJ whole genome shotgun (WGS) entry which is preliminary data.</text>
</comment>
<organism evidence="1 2">
    <name type="scientific">Lentibacillus juripiscarius</name>
    <dbReference type="NCBI Taxonomy" id="257446"/>
    <lineage>
        <taxon>Bacteria</taxon>
        <taxon>Bacillati</taxon>
        <taxon>Bacillota</taxon>
        <taxon>Bacilli</taxon>
        <taxon>Bacillales</taxon>
        <taxon>Bacillaceae</taxon>
        <taxon>Lentibacillus</taxon>
    </lineage>
</organism>